<reference evidence="4 5" key="1">
    <citation type="submission" date="2017-08" db="EMBL/GenBank/DDBJ databases">
        <title>The complete genome sequence of Nocardiopsis gilva YIM 90087.</title>
        <authorList>
            <person name="Yin M."/>
            <person name="Tang S."/>
        </authorList>
    </citation>
    <scope>NUCLEOTIDE SEQUENCE [LARGE SCALE GENOMIC DNA]</scope>
    <source>
        <strain evidence="4 5">YIM 90087</strain>
    </source>
</reference>
<dbReference type="PANTHER" id="PTHR42852">
    <property type="entry name" value="THIOL:DISULFIDE INTERCHANGE PROTEIN DSBE"/>
    <property type="match status" value="1"/>
</dbReference>
<feature type="transmembrane region" description="Helical" evidence="2">
    <location>
        <begin position="30"/>
        <end position="51"/>
    </location>
</feature>
<feature type="domain" description="Thioredoxin" evidence="3">
    <location>
        <begin position="82"/>
        <end position="238"/>
    </location>
</feature>
<dbReference type="OrthoDB" id="9151585at2"/>
<organism evidence="4 5">
    <name type="scientific">Nocardiopsis gilva YIM 90087</name>
    <dbReference type="NCBI Taxonomy" id="1235441"/>
    <lineage>
        <taxon>Bacteria</taxon>
        <taxon>Bacillati</taxon>
        <taxon>Actinomycetota</taxon>
        <taxon>Actinomycetes</taxon>
        <taxon>Streptosporangiales</taxon>
        <taxon>Nocardiopsidaceae</taxon>
        <taxon>Nocardiopsis</taxon>
    </lineage>
</organism>
<dbReference type="PANTHER" id="PTHR42852:SF13">
    <property type="entry name" value="PROTEIN DIPZ"/>
    <property type="match status" value="1"/>
</dbReference>
<protein>
    <submittedName>
        <fullName evidence="4">Alkyl hydroperoxide reductase</fullName>
    </submittedName>
</protein>
<evidence type="ECO:0000259" key="3">
    <source>
        <dbReference type="PROSITE" id="PS51352"/>
    </source>
</evidence>
<keyword evidence="2" id="KW-1133">Transmembrane helix</keyword>
<dbReference type="Proteomes" id="UP000215005">
    <property type="component" value="Chromosome"/>
</dbReference>
<dbReference type="InterPro" id="IPR000866">
    <property type="entry name" value="AhpC/TSA"/>
</dbReference>
<dbReference type="InterPro" id="IPR050553">
    <property type="entry name" value="Thioredoxin_ResA/DsbE_sf"/>
</dbReference>
<gene>
    <name evidence="4" type="ORF">CDO52_02650</name>
</gene>
<feature type="region of interest" description="Disordered" evidence="1">
    <location>
        <begin position="1"/>
        <end position="25"/>
    </location>
</feature>
<keyword evidence="5" id="KW-1185">Reference proteome</keyword>
<evidence type="ECO:0000256" key="1">
    <source>
        <dbReference type="SAM" id="MobiDB-lite"/>
    </source>
</evidence>
<dbReference type="PROSITE" id="PS51352">
    <property type="entry name" value="THIOREDOXIN_2"/>
    <property type="match status" value="1"/>
</dbReference>
<evidence type="ECO:0000313" key="4">
    <source>
        <dbReference type="EMBL" id="ASU81830.1"/>
    </source>
</evidence>
<keyword evidence="2" id="KW-0812">Transmembrane</keyword>
<proteinExistence type="predicted"/>
<dbReference type="SUPFAM" id="SSF52833">
    <property type="entry name" value="Thioredoxin-like"/>
    <property type="match status" value="1"/>
</dbReference>
<sequence length="241" mass="25801">MSANRTARPRSAALRGASTKQQASRQRRRTLLVLGAALAAVVLIAGGVYLLKPGPESSEGGQAAGEMTVHGTDKYPYLVGEPGAGEQAPDFTLPATTGEDVSLSDYRGQSVLLYFQEGVMCQPCFDQITALEKQADDLEKAGIDQVLSISTDPVEVSAQKSRDMGLSTPTLADPDLTVSRNYDTNSYGMMGGSHNGHSFLLISPEGEIRWRADYGGKPKYVMFLPVDQLLADMRADLKEGA</sequence>
<keyword evidence="2" id="KW-0472">Membrane</keyword>
<dbReference type="CDD" id="cd02971">
    <property type="entry name" value="PRX_family"/>
    <property type="match status" value="1"/>
</dbReference>
<dbReference type="GO" id="GO:0016491">
    <property type="term" value="F:oxidoreductase activity"/>
    <property type="evidence" value="ECO:0007669"/>
    <property type="project" value="InterPro"/>
</dbReference>
<dbReference type="EMBL" id="CP022753">
    <property type="protein sequence ID" value="ASU81830.1"/>
    <property type="molecule type" value="Genomic_DNA"/>
</dbReference>
<evidence type="ECO:0000256" key="2">
    <source>
        <dbReference type="SAM" id="Phobius"/>
    </source>
</evidence>
<dbReference type="KEGG" id="ngv:CDO52_02650"/>
<dbReference type="Gene3D" id="3.40.30.10">
    <property type="entry name" value="Glutaredoxin"/>
    <property type="match status" value="1"/>
</dbReference>
<name>A0A223S135_9ACTN</name>
<dbReference type="AlphaFoldDB" id="A0A223S135"/>
<accession>A0A223S135</accession>
<dbReference type="InterPro" id="IPR036249">
    <property type="entry name" value="Thioredoxin-like_sf"/>
</dbReference>
<dbReference type="RefSeq" id="WP_017621820.1">
    <property type="nucleotide sequence ID" value="NZ_ANBG01000445.1"/>
</dbReference>
<dbReference type="InterPro" id="IPR013766">
    <property type="entry name" value="Thioredoxin_domain"/>
</dbReference>
<dbReference type="Pfam" id="PF00578">
    <property type="entry name" value="AhpC-TSA"/>
    <property type="match status" value="1"/>
</dbReference>
<dbReference type="GO" id="GO:0016209">
    <property type="term" value="F:antioxidant activity"/>
    <property type="evidence" value="ECO:0007669"/>
    <property type="project" value="InterPro"/>
</dbReference>
<evidence type="ECO:0000313" key="5">
    <source>
        <dbReference type="Proteomes" id="UP000215005"/>
    </source>
</evidence>